<dbReference type="Proteomes" id="UP001153709">
    <property type="component" value="Chromosome 2"/>
</dbReference>
<feature type="transmembrane region" description="Helical" evidence="2">
    <location>
        <begin position="150"/>
        <end position="178"/>
    </location>
</feature>
<feature type="transmembrane region" description="Helical" evidence="2">
    <location>
        <begin position="51"/>
        <end position="71"/>
    </location>
</feature>
<feature type="compositionally biased region" description="Basic and acidic residues" evidence="1">
    <location>
        <begin position="22"/>
        <end position="33"/>
    </location>
</feature>
<feature type="transmembrane region" description="Helical" evidence="2">
    <location>
        <begin position="83"/>
        <end position="101"/>
    </location>
</feature>
<feature type="region of interest" description="Disordered" evidence="1">
    <location>
        <begin position="1"/>
        <end position="46"/>
    </location>
</feature>
<dbReference type="AlphaFoldDB" id="A0A9N9X6K5"/>
<gene>
    <name evidence="3" type="ORF">DIABBA_LOCUS3207</name>
</gene>
<evidence type="ECO:0000313" key="3">
    <source>
        <dbReference type="EMBL" id="CAG9829385.1"/>
    </source>
</evidence>
<sequence>MTEDGEQTPPTPSSSTSGNDVDVEKAENIKSLEADEDNEPLEKAKEKAPPGINASLVMLYAVFFAMFTTGWVNLNSCPLNRLIPIYLIVAGFVGALAKFLSKTDNKHVFNIAMVLVIFDIFWHGLGTYVVYTEYQPNYDVNSENYCNRTAYLLCFWILTFQYTLLGIFILLSACYLLMRGDFKKC</sequence>
<name>A0A9N9X6K5_DIABA</name>
<keyword evidence="2" id="KW-0472">Membrane</keyword>
<protein>
    <submittedName>
        <fullName evidence="3">Uncharacterized protein</fullName>
    </submittedName>
</protein>
<evidence type="ECO:0000256" key="2">
    <source>
        <dbReference type="SAM" id="Phobius"/>
    </source>
</evidence>
<dbReference type="OrthoDB" id="6157510at2759"/>
<proteinExistence type="predicted"/>
<keyword evidence="2" id="KW-0812">Transmembrane</keyword>
<evidence type="ECO:0000256" key="1">
    <source>
        <dbReference type="SAM" id="MobiDB-lite"/>
    </source>
</evidence>
<feature type="transmembrane region" description="Helical" evidence="2">
    <location>
        <begin position="108"/>
        <end position="130"/>
    </location>
</feature>
<dbReference type="EMBL" id="OU898277">
    <property type="protein sequence ID" value="CAG9829385.1"/>
    <property type="molecule type" value="Genomic_DNA"/>
</dbReference>
<reference evidence="3" key="1">
    <citation type="submission" date="2022-01" db="EMBL/GenBank/DDBJ databases">
        <authorList>
            <person name="King R."/>
        </authorList>
    </citation>
    <scope>NUCLEOTIDE SEQUENCE</scope>
</reference>
<keyword evidence="4" id="KW-1185">Reference proteome</keyword>
<organism evidence="3 4">
    <name type="scientific">Diabrotica balteata</name>
    <name type="common">Banded cucumber beetle</name>
    <dbReference type="NCBI Taxonomy" id="107213"/>
    <lineage>
        <taxon>Eukaryota</taxon>
        <taxon>Metazoa</taxon>
        <taxon>Ecdysozoa</taxon>
        <taxon>Arthropoda</taxon>
        <taxon>Hexapoda</taxon>
        <taxon>Insecta</taxon>
        <taxon>Pterygota</taxon>
        <taxon>Neoptera</taxon>
        <taxon>Endopterygota</taxon>
        <taxon>Coleoptera</taxon>
        <taxon>Polyphaga</taxon>
        <taxon>Cucujiformia</taxon>
        <taxon>Chrysomeloidea</taxon>
        <taxon>Chrysomelidae</taxon>
        <taxon>Galerucinae</taxon>
        <taxon>Diabroticina</taxon>
        <taxon>Diabroticites</taxon>
        <taxon>Diabrotica</taxon>
    </lineage>
</organism>
<evidence type="ECO:0000313" key="4">
    <source>
        <dbReference type="Proteomes" id="UP001153709"/>
    </source>
</evidence>
<dbReference type="InterPro" id="IPR040350">
    <property type="entry name" value="TMEM272"/>
</dbReference>
<dbReference type="PANTHER" id="PTHR33444">
    <property type="entry name" value="SI:DKEY-19B23.12-RELATED"/>
    <property type="match status" value="1"/>
</dbReference>
<keyword evidence="2" id="KW-1133">Transmembrane helix</keyword>
<dbReference type="PANTHER" id="PTHR33444:SF2">
    <property type="entry name" value="MARVEL DOMAIN-CONTAINING PROTEIN"/>
    <property type="match status" value="1"/>
</dbReference>
<accession>A0A9N9X6K5</accession>